<evidence type="ECO:0000259" key="1">
    <source>
        <dbReference type="Pfam" id="PF00698"/>
    </source>
</evidence>
<dbReference type="Gene3D" id="3.40.366.10">
    <property type="entry name" value="Malonyl-Coenzyme A Acyl Carrier Protein, domain 2"/>
    <property type="match status" value="1"/>
</dbReference>
<dbReference type="GO" id="GO:0016740">
    <property type="term" value="F:transferase activity"/>
    <property type="evidence" value="ECO:0007669"/>
    <property type="project" value="InterPro"/>
</dbReference>
<dbReference type="Gene3D" id="3.30.70.3290">
    <property type="match status" value="1"/>
</dbReference>
<name>E2AT26_CAMFO</name>
<dbReference type="STRING" id="104421.E2AT26"/>
<evidence type="ECO:0000313" key="3">
    <source>
        <dbReference type="Proteomes" id="UP000000311"/>
    </source>
</evidence>
<dbReference type="OrthoDB" id="7543680at2759"/>
<feature type="domain" description="Malonyl-CoA:ACP transacylase (MAT)" evidence="1">
    <location>
        <begin position="2"/>
        <end position="100"/>
    </location>
</feature>
<proteinExistence type="predicted"/>
<gene>
    <name evidence="2" type="ORF">EAG_00159</name>
</gene>
<accession>E2AT26</accession>
<dbReference type="InterPro" id="IPR001227">
    <property type="entry name" value="Ac_transferase_dom_sf"/>
</dbReference>
<dbReference type="OMA" id="EIAPYCL"/>
<dbReference type="EMBL" id="GL442460">
    <property type="protein sequence ID" value="EFN63413.1"/>
    <property type="molecule type" value="Genomic_DNA"/>
</dbReference>
<keyword evidence="3" id="KW-1185">Reference proteome</keyword>
<organism evidence="3">
    <name type="scientific">Camponotus floridanus</name>
    <name type="common">Florida carpenter ant</name>
    <dbReference type="NCBI Taxonomy" id="104421"/>
    <lineage>
        <taxon>Eukaryota</taxon>
        <taxon>Metazoa</taxon>
        <taxon>Ecdysozoa</taxon>
        <taxon>Arthropoda</taxon>
        <taxon>Hexapoda</taxon>
        <taxon>Insecta</taxon>
        <taxon>Pterygota</taxon>
        <taxon>Neoptera</taxon>
        <taxon>Endopterygota</taxon>
        <taxon>Hymenoptera</taxon>
        <taxon>Apocrita</taxon>
        <taxon>Aculeata</taxon>
        <taxon>Formicoidea</taxon>
        <taxon>Formicidae</taxon>
        <taxon>Formicinae</taxon>
        <taxon>Camponotus</taxon>
    </lineage>
</organism>
<feature type="non-terminal residue" evidence="2">
    <location>
        <position position="102"/>
    </location>
</feature>
<feature type="non-terminal residue" evidence="2">
    <location>
        <position position="1"/>
    </location>
</feature>
<dbReference type="Proteomes" id="UP000000311">
    <property type="component" value="Unassembled WGS sequence"/>
</dbReference>
<dbReference type="InterPro" id="IPR014043">
    <property type="entry name" value="Acyl_transferase_dom"/>
</dbReference>
<reference evidence="2 3" key="1">
    <citation type="journal article" date="2010" name="Science">
        <title>Genomic comparison of the ants Camponotus floridanus and Harpegnathos saltator.</title>
        <authorList>
            <person name="Bonasio R."/>
            <person name="Zhang G."/>
            <person name="Ye C."/>
            <person name="Mutti N.S."/>
            <person name="Fang X."/>
            <person name="Qin N."/>
            <person name="Donahue G."/>
            <person name="Yang P."/>
            <person name="Li Q."/>
            <person name="Li C."/>
            <person name="Zhang P."/>
            <person name="Huang Z."/>
            <person name="Berger S.L."/>
            <person name="Reinberg D."/>
            <person name="Wang J."/>
            <person name="Liebig J."/>
        </authorList>
    </citation>
    <scope>NUCLEOTIDE SEQUENCE [LARGE SCALE GENOMIC DNA]</scope>
    <source>
        <strain evidence="3">C129</strain>
    </source>
</reference>
<protein>
    <submittedName>
        <fullName evidence="2">Fatty acid synthase</fullName>
    </submittedName>
</protein>
<evidence type="ECO:0000313" key="2">
    <source>
        <dbReference type="EMBL" id="EFN63413.1"/>
    </source>
</evidence>
<dbReference type="InParanoid" id="E2AT26"/>
<sequence length="102" mass="11155">PKQRSARWISSSIPEAAWGSPLAQLSSSAYHVNNLLSPVLFQEAIAHIPDNAITLEIAPYCLLQAILRRSLPPTVTNIGLHKRDHSNNLAFLLSSIGKLYVA</sequence>
<dbReference type="AlphaFoldDB" id="E2AT26"/>
<dbReference type="Pfam" id="PF00698">
    <property type="entry name" value="Acyl_transf_1"/>
    <property type="match status" value="1"/>
</dbReference>